<sequence>MWLPLSVMSLPYTCNSSGSPLSRVKTTFFADGDFNQTAAVVDVEGIACPRTRQERCEAEFAAPSFHLGETLDDGEPRAGHRSNMQAVFGVVVVVVQVQAGGAPVHFHGFSSLPSSAARMEWIHGDNELSCTVIGS</sequence>
<proteinExistence type="predicted"/>
<reference evidence="1" key="1">
    <citation type="submission" date="2018-06" db="EMBL/GenBank/DDBJ databases">
        <authorList>
            <consortium name="Pathogen Informatics"/>
            <person name="Doyle S."/>
        </authorList>
    </citation>
    <scope>NUCLEOTIDE SEQUENCE [LARGE SCALE GENOMIC DNA]</scope>
    <source>
        <strain evidence="1">NCTC11421</strain>
    </source>
</reference>
<organism evidence="1">
    <name type="scientific">Neisseria gonorrhoeae</name>
    <dbReference type="NCBI Taxonomy" id="485"/>
    <lineage>
        <taxon>Bacteria</taxon>
        <taxon>Pseudomonadati</taxon>
        <taxon>Pseudomonadota</taxon>
        <taxon>Betaproteobacteria</taxon>
        <taxon>Neisseriales</taxon>
        <taxon>Neisseriaceae</taxon>
        <taxon>Neisseria</taxon>
    </lineage>
</organism>
<name>A0A378VSQ3_NEIGO</name>
<accession>A0A378VSQ3</accession>
<protein>
    <submittedName>
        <fullName evidence="1">Uncharacterized protein</fullName>
    </submittedName>
</protein>
<dbReference type="AlphaFoldDB" id="A0A378VSQ3"/>
<gene>
    <name evidence="1" type="ORF">NCTC11421_00115</name>
</gene>
<evidence type="ECO:0000313" key="1">
    <source>
        <dbReference type="EMBL" id="SUA20037.1"/>
    </source>
</evidence>
<dbReference type="EMBL" id="UGRI01000001">
    <property type="protein sequence ID" value="SUA20037.1"/>
    <property type="molecule type" value="Genomic_DNA"/>
</dbReference>